<sequence length="142" mass="15834">MLKVYVMSNKQQFLVVLALVAGLALIWFLKQDPAINQLNGVLKTDVELQAYPYQFHALKVENGIATLSSPRSPEVSVLHFFNIAKPNLDTNNPDSPAMIAAQKELAHVQEKAGKLAKAQPGIQEVRWEIDRSWYASHGLIVE</sequence>
<keyword evidence="1" id="KW-0812">Transmembrane</keyword>
<name>A0A7L6APU3_9GAMM</name>
<evidence type="ECO:0000256" key="1">
    <source>
        <dbReference type="SAM" id="Phobius"/>
    </source>
</evidence>
<keyword evidence="1" id="KW-1133">Transmembrane helix</keyword>
<gene>
    <name evidence="2" type="ORF">HZT40_05335</name>
</gene>
<organism evidence="2 3">
    <name type="scientific">Candidatus Thiothrix singaporensis</name>
    <dbReference type="NCBI Taxonomy" id="2799669"/>
    <lineage>
        <taxon>Bacteria</taxon>
        <taxon>Pseudomonadati</taxon>
        <taxon>Pseudomonadota</taxon>
        <taxon>Gammaproteobacteria</taxon>
        <taxon>Thiotrichales</taxon>
        <taxon>Thiotrichaceae</taxon>
        <taxon>Thiothrix</taxon>
    </lineage>
</organism>
<dbReference type="AlphaFoldDB" id="A0A7L6APU3"/>
<protein>
    <recommendedName>
        <fullName evidence="4">Glutamate-ammonia-ligase adenylyltransferase</fullName>
    </recommendedName>
</protein>
<proteinExistence type="predicted"/>
<evidence type="ECO:0000313" key="3">
    <source>
        <dbReference type="Proteomes" id="UP000510621"/>
    </source>
</evidence>
<keyword evidence="1" id="KW-0472">Membrane</keyword>
<evidence type="ECO:0000313" key="2">
    <source>
        <dbReference type="EMBL" id="QLQ31116.1"/>
    </source>
</evidence>
<reference evidence="2" key="1">
    <citation type="submission" date="2020-06" db="EMBL/GenBank/DDBJ databases">
        <title>Analysis procedures for assessing recovery of high quality, complete, closed genomes from Nanopore long read metagenome sequencing.</title>
        <authorList>
            <person name="Bessarab I."/>
            <person name="Arumugam K."/>
            <person name="Haryono M."/>
            <person name="Liu X."/>
            <person name="Roy S."/>
            <person name="Zuniga-Montanez R.E."/>
            <person name="Qiu G."/>
            <person name="Drautz-Moses D.I."/>
            <person name="Law Y.Y."/>
            <person name="Wuertz S."/>
            <person name="Lauro F.M."/>
            <person name="Huson D.H."/>
            <person name="Williams R.B."/>
        </authorList>
    </citation>
    <scope>NUCLEOTIDE SEQUENCE [LARGE SCALE GENOMIC DNA]</scope>
    <source>
        <strain evidence="2">SSD2</strain>
    </source>
</reference>
<evidence type="ECO:0008006" key="4">
    <source>
        <dbReference type="Google" id="ProtNLM"/>
    </source>
</evidence>
<dbReference type="KEGG" id="this:HZT40_05335"/>
<accession>A0A7L6APU3</accession>
<dbReference type="EMBL" id="CP059265">
    <property type="protein sequence ID" value="QLQ31116.1"/>
    <property type="molecule type" value="Genomic_DNA"/>
</dbReference>
<keyword evidence="3" id="KW-1185">Reference proteome</keyword>
<dbReference type="Proteomes" id="UP000510621">
    <property type="component" value="Chromosome"/>
</dbReference>
<feature type="transmembrane region" description="Helical" evidence="1">
    <location>
        <begin position="12"/>
        <end position="29"/>
    </location>
</feature>